<gene>
    <name evidence="1" type="ORF">DPMN_014353</name>
</gene>
<comment type="caution">
    <text evidence="1">The sequence shown here is derived from an EMBL/GenBank/DDBJ whole genome shotgun (WGS) entry which is preliminary data.</text>
</comment>
<dbReference type="Proteomes" id="UP000828390">
    <property type="component" value="Unassembled WGS sequence"/>
</dbReference>
<evidence type="ECO:0000313" key="2">
    <source>
        <dbReference type="Proteomes" id="UP000828390"/>
    </source>
</evidence>
<dbReference type="AlphaFoldDB" id="A0A9D4NBJ9"/>
<reference evidence="1" key="2">
    <citation type="submission" date="2020-11" db="EMBL/GenBank/DDBJ databases">
        <authorList>
            <person name="McCartney M.A."/>
            <person name="Auch B."/>
            <person name="Kono T."/>
            <person name="Mallez S."/>
            <person name="Becker A."/>
            <person name="Gohl D.M."/>
            <person name="Silverstein K.A.T."/>
            <person name="Koren S."/>
            <person name="Bechman K.B."/>
            <person name="Herman A."/>
            <person name="Abrahante J.E."/>
            <person name="Garbe J."/>
        </authorList>
    </citation>
    <scope>NUCLEOTIDE SEQUENCE</scope>
    <source>
        <strain evidence="1">Duluth1</strain>
        <tissue evidence="1">Whole animal</tissue>
    </source>
</reference>
<name>A0A9D4NBJ9_DREPO</name>
<evidence type="ECO:0000313" key="1">
    <source>
        <dbReference type="EMBL" id="KAH3890277.1"/>
    </source>
</evidence>
<keyword evidence="2" id="KW-1185">Reference proteome</keyword>
<accession>A0A9D4NBJ9</accession>
<proteinExistence type="predicted"/>
<sequence>MNRGNLSDWMSELEADITACWEELQGLLTQLGHMQEYLMWVQLLNKEPIQTWAARGKYGSDWSEDPCGEYHVRGQTRADAPLSDEGVNKLGSALQRQGRLHLAKDVYVAIPWVLPTVLEVVRDQSMVIDESTEGGIDNSGCVDAFRVQWGRQDEVRNRPKERRLIMPLKKWQNTQLMIKLPRSSEITLGDSQENDVQKEWSDGSRPACKPNFGSASVAGRHPKRRKLPAHETRTCLVGDISDPVVFYDWKDYISTLFHPIKNGTKFHQFHVSADHPGVVKCRDFSDSPEGLRKVNVNVSCDDLPKEMFAKGLDLDRQWYLFEHIREICRTDKAKNFTCPNPATGKRQKQTVPPKNRRCIKMHI</sequence>
<reference evidence="1" key="1">
    <citation type="journal article" date="2019" name="bioRxiv">
        <title>The Genome of the Zebra Mussel, Dreissena polymorpha: A Resource for Invasive Species Research.</title>
        <authorList>
            <person name="McCartney M.A."/>
            <person name="Auch B."/>
            <person name="Kono T."/>
            <person name="Mallez S."/>
            <person name="Zhang Y."/>
            <person name="Obille A."/>
            <person name="Becker A."/>
            <person name="Abrahante J.E."/>
            <person name="Garbe J."/>
            <person name="Badalamenti J.P."/>
            <person name="Herman A."/>
            <person name="Mangelson H."/>
            <person name="Liachko I."/>
            <person name="Sullivan S."/>
            <person name="Sone E.D."/>
            <person name="Koren S."/>
            <person name="Silverstein K.A.T."/>
            <person name="Beckman K.B."/>
            <person name="Gohl D.M."/>
        </authorList>
    </citation>
    <scope>NUCLEOTIDE SEQUENCE</scope>
    <source>
        <strain evidence="1">Duluth1</strain>
        <tissue evidence="1">Whole animal</tissue>
    </source>
</reference>
<dbReference type="EMBL" id="JAIWYP010000001">
    <property type="protein sequence ID" value="KAH3890277.1"/>
    <property type="molecule type" value="Genomic_DNA"/>
</dbReference>
<organism evidence="1 2">
    <name type="scientific">Dreissena polymorpha</name>
    <name type="common">Zebra mussel</name>
    <name type="synonym">Mytilus polymorpha</name>
    <dbReference type="NCBI Taxonomy" id="45954"/>
    <lineage>
        <taxon>Eukaryota</taxon>
        <taxon>Metazoa</taxon>
        <taxon>Spiralia</taxon>
        <taxon>Lophotrochozoa</taxon>
        <taxon>Mollusca</taxon>
        <taxon>Bivalvia</taxon>
        <taxon>Autobranchia</taxon>
        <taxon>Heteroconchia</taxon>
        <taxon>Euheterodonta</taxon>
        <taxon>Imparidentia</taxon>
        <taxon>Neoheterodontei</taxon>
        <taxon>Myida</taxon>
        <taxon>Dreissenoidea</taxon>
        <taxon>Dreissenidae</taxon>
        <taxon>Dreissena</taxon>
    </lineage>
</organism>
<protein>
    <submittedName>
        <fullName evidence="1">Uncharacterized protein</fullName>
    </submittedName>
</protein>